<evidence type="ECO:0000313" key="1">
    <source>
        <dbReference type="EMBL" id="MEQ1404990.1"/>
    </source>
</evidence>
<dbReference type="RefSeq" id="WP_348862626.1">
    <property type="nucleotide sequence ID" value="NZ_JBEAAL010000004.1"/>
</dbReference>
<gene>
    <name evidence="1" type="ORF">ABK249_08610</name>
</gene>
<sequence length="46" mass="5377">MPRRPNDRVKTDRRDAQTLARLLRAGELTAVWTLFRCQNSHALIQT</sequence>
<accession>A0ABV0M1R8</accession>
<proteinExistence type="predicted"/>
<reference evidence="1 2" key="1">
    <citation type="submission" date="2024-05" db="EMBL/GenBank/DDBJ databases">
        <title>Neorhizobium sp. Rsf11, a plant growth promoting and heavy metal resistant PAH-degrader.</title>
        <authorList>
            <person name="Golubev S.N."/>
            <person name="Muratova A.Y."/>
            <person name="Markelova M.I."/>
        </authorList>
    </citation>
    <scope>NUCLEOTIDE SEQUENCE [LARGE SCALE GENOMIC DNA]</scope>
    <source>
        <strain evidence="1 2">Rsf11</strain>
    </source>
</reference>
<comment type="caution">
    <text evidence="1">The sequence shown here is derived from an EMBL/GenBank/DDBJ whole genome shotgun (WGS) entry which is preliminary data.</text>
</comment>
<evidence type="ECO:0000313" key="2">
    <source>
        <dbReference type="Proteomes" id="UP001496627"/>
    </source>
</evidence>
<dbReference type="Proteomes" id="UP001496627">
    <property type="component" value="Unassembled WGS sequence"/>
</dbReference>
<keyword evidence="2" id="KW-1185">Reference proteome</keyword>
<organism evidence="1 2">
    <name type="scientific">Neorhizobium phenanthreniclasticum</name>
    <dbReference type="NCBI Taxonomy" id="3157917"/>
    <lineage>
        <taxon>Bacteria</taxon>
        <taxon>Pseudomonadati</taxon>
        <taxon>Pseudomonadota</taxon>
        <taxon>Alphaproteobacteria</taxon>
        <taxon>Hyphomicrobiales</taxon>
        <taxon>Rhizobiaceae</taxon>
        <taxon>Rhizobium/Agrobacterium group</taxon>
        <taxon>Neorhizobium</taxon>
    </lineage>
</organism>
<evidence type="ECO:0008006" key="3">
    <source>
        <dbReference type="Google" id="ProtNLM"/>
    </source>
</evidence>
<protein>
    <recommendedName>
        <fullName evidence="3">Transposase</fullName>
    </recommendedName>
</protein>
<dbReference type="EMBL" id="JBEAAL010000004">
    <property type="protein sequence ID" value="MEQ1404990.1"/>
    <property type="molecule type" value="Genomic_DNA"/>
</dbReference>
<name>A0ABV0M1R8_9HYPH</name>